<reference evidence="1 2" key="1">
    <citation type="submission" date="2020-08" db="EMBL/GenBank/DDBJ databases">
        <title>Genomic Encyclopedia of Type Strains, Phase IV (KMG-IV): sequencing the most valuable type-strain genomes for metagenomic binning, comparative biology and taxonomic classification.</title>
        <authorList>
            <person name="Goeker M."/>
        </authorList>
    </citation>
    <scope>NUCLEOTIDE SEQUENCE [LARGE SCALE GENOMIC DNA]</scope>
    <source>
        <strain evidence="1 2">DSM 27165</strain>
    </source>
</reference>
<dbReference type="AlphaFoldDB" id="A0A840MTR6"/>
<evidence type="ECO:0000313" key="1">
    <source>
        <dbReference type="EMBL" id="MBB5018591.1"/>
    </source>
</evidence>
<comment type="caution">
    <text evidence="1">The sequence shown here is derived from an EMBL/GenBank/DDBJ whole genome shotgun (WGS) entry which is preliminary data.</text>
</comment>
<name>A0A840MTR6_9PROT</name>
<organism evidence="1 2">
    <name type="scientific">Chitinivorax tropicus</name>
    <dbReference type="NCBI Taxonomy" id="714531"/>
    <lineage>
        <taxon>Bacteria</taxon>
        <taxon>Pseudomonadati</taxon>
        <taxon>Pseudomonadota</taxon>
        <taxon>Betaproteobacteria</taxon>
        <taxon>Chitinivorax</taxon>
    </lineage>
</organism>
<keyword evidence="2" id="KW-1185">Reference proteome</keyword>
<evidence type="ECO:0000313" key="2">
    <source>
        <dbReference type="Proteomes" id="UP000575898"/>
    </source>
</evidence>
<dbReference type="RefSeq" id="WP_184038118.1">
    <property type="nucleotide sequence ID" value="NZ_JACHHY010000010.1"/>
</dbReference>
<dbReference type="InterPro" id="IPR045500">
    <property type="entry name" value="DUF6491"/>
</dbReference>
<protein>
    <submittedName>
        <fullName evidence="1">Uncharacterized protein</fullName>
    </submittedName>
</protein>
<proteinExistence type="predicted"/>
<sequence length="140" mass="16237">MKVKQRLIFLMMSVQGLTWADQPPAPDEGVQRTQIRAAQLYGWRPIDSEHLLLWTGKEEVWRLAVMPPCPPLERARHITVTADRRHIKVGRDRVQIEDQECLIRELAFPDFPEHKKRPTPKKGYMATLFVESPADQKGSK</sequence>
<dbReference type="Proteomes" id="UP000575898">
    <property type="component" value="Unassembled WGS sequence"/>
</dbReference>
<accession>A0A840MTR6</accession>
<dbReference type="Pfam" id="PF20101">
    <property type="entry name" value="DUF6491"/>
    <property type="match status" value="1"/>
</dbReference>
<dbReference type="EMBL" id="JACHHY010000010">
    <property type="protein sequence ID" value="MBB5018591.1"/>
    <property type="molecule type" value="Genomic_DNA"/>
</dbReference>
<gene>
    <name evidence="1" type="ORF">HNQ59_001882</name>
</gene>